<feature type="transmembrane region" description="Helical" evidence="1">
    <location>
        <begin position="85"/>
        <end position="104"/>
    </location>
</feature>
<feature type="transmembrane region" description="Helical" evidence="1">
    <location>
        <begin position="110"/>
        <end position="130"/>
    </location>
</feature>
<evidence type="ECO:0000313" key="3">
    <source>
        <dbReference type="Proteomes" id="UP001518976"/>
    </source>
</evidence>
<dbReference type="RefSeq" id="WP_209265201.1">
    <property type="nucleotide sequence ID" value="NZ_JAFFZN010000010.1"/>
</dbReference>
<keyword evidence="1" id="KW-0812">Transmembrane</keyword>
<keyword evidence="1" id="KW-0472">Membrane</keyword>
<feature type="transmembrane region" description="Helical" evidence="1">
    <location>
        <begin position="54"/>
        <end position="76"/>
    </location>
</feature>
<dbReference type="Proteomes" id="UP001518976">
    <property type="component" value="Unassembled WGS sequence"/>
</dbReference>
<gene>
    <name evidence="2" type="ORF">JW592_13050</name>
</gene>
<dbReference type="InterPro" id="IPR045713">
    <property type="entry name" value="DUF6069"/>
</dbReference>
<name>A0ABS3WU74_9ACTN</name>
<proteinExistence type="predicted"/>
<accession>A0ABS3WU74</accession>
<dbReference type="EMBL" id="JAFFZN010000010">
    <property type="protein sequence ID" value="MBO8186382.1"/>
    <property type="molecule type" value="Genomic_DNA"/>
</dbReference>
<reference evidence="2 3" key="1">
    <citation type="submission" date="2021-02" db="EMBL/GenBank/DDBJ databases">
        <title>Streptomyces spirodelae sp. nov., isolated from duckweed.</title>
        <authorList>
            <person name="Saimee Y."/>
            <person name="Duangmal K."/>
        </authorList>
    </citation>
    <scope>NUCLEOTIDE SEQUENCE [LARGE SCALE GENOMIC DNA]</scope>
    <source>
        <strain evidence="2 3">DW4-2</strain>
    </source>
</reference>
<feature type="transmembrane region" description="Helical" evidence="1">
    <location>
        <begin position="17"/>
        <end position="34"/>
    </location>
</feature>
<organism evidence="2 3">
    <name type="scientific">Streptomyces spirodelae</name>
    <dbReference type="NCBI Taxonomy" id="2812904"/>
    <lineage>
        <taxon>Bacteria</taxon>
        <taxon>Bacillati</taxon>
        <taxon>Actinomycetota</taxon>
        <taxon>Actinomycetes</taxon>
        <taxon>Kitasatosporales</taxon>
        <taxon>Streptomycetaceae</taxon>
        <taxon>Streptomyces</taxon>
    </lineage>
</organism>
<dbReference type="Pfam" id="PF19545">
    <property type="entry name" value="DUF6069"/>
    <property type="match status" value="1"/>
</dbReference>
<evidence type="ECO:0000313" key="2">
    <source>
        <dbReference type="EMBL" id="MBO8186382.1"/>
    </source>
</evidence>
<comment type="caution">
    <text evidence="2">The sequence shown here is derived from an EMBL/GenBank/DDBJ whole genome shotgun (WGS) entry which is preliminary data.</text>
</comment>
<keyword evidence="3" id="KW-1185">Reference proteome</keyword>
<keyword evidence="1" id="KW-1133">Transmembrane helix</keyword>
<sequence>MTAAKTTRTSGARHPQITAVVLATTAPAVVWLAAKAAGADMEVTMHGQPTMRVGLPLVLIAALLANLAGWSALLLLRRVTSRSRAAWTVLSGIVLLVSFAPVISARASTGTTLALAVMHLVVAAVLVPGLRRATAT</sequence>
<protein>
    <submittedName>
        <fullName evidence="2">Uncharacterized protein</fullName>
    </submittedName>
</protein>
<evidence type="ECO:0000256" key="1">
    <source>
        <dbReference type="SAM" id="Phobius"/>
    </source>
</evidence>